<feature type="compositionally biased region" description="Basic and acidic residues" evidence="1">
    <location>
        <begin position="148"/>
        <end position="157"/>
    </location>
</feature>
<accession>A0A8S4NB68</accession>
<feature type="region of interest" description="Disordered" evidence="1">
    <location>
        <begin position="2351"/>
        <end position="2376"/>
    </location>
</feature>
<feature type="region of interest" description="Disordered" evidence="1">
    <location>
        <begin position="2903"/>
        <end position="2936"/>
    </location>
</feature>
<feature type="compositionally biased region" description="Basic and acidic residues" evidence="1">
    <location>
        <begin position="1269"/>
        <end position="1281"/>
    </location>
</feature>
<comment type="caution">
    <text evidence="3">The sequence shown here is derived from an EMBL/GenBank/DDBJ whole genome shotgun (WGS) entry which is preliminary data.</text>
</comment>
<feature type="compositionally biased region" description="Basic and acidic residues" evidence="1">
    <location>
        <begin position="789"/>
        <end position="798"/>
    </location>
</feature>
<feature type="region of interest" description="Disordered" evidence="1">
    <location>
        <begin position="1622"/>
        <end position="1646"/>
    </location>
</feature>
<dbReference type="EMBL" id="CAIIXF020000002">
    <property type="protein sequence ID" value="CAH1778077.1"/>
    <property type="molecule type" value="Genomic_DNA"/>
</dbReference>
<feature type="region of interest" description="Disordered" evidence="1">
    <location>
        <begin position="282"/>
        <end position="339"/>
    </location>
</feature>
<reference evidence="3" key="1">
    <citation type="submission" date="2022-03" db="EMBL/GenBank/DDBJ databases">
        <authorList>
            <person name="Martin C."/>
        </authorList>
    </citation>
    <scope>NUCLEOTIDE SEQUENCE</scope>
</reference>
<feature type="compositionally biased region" description="Low complexity" evidence="1">
    <location>
        <begin position="910"/>
        <end position="929"/>
    </location>
</feature>
<name>A0A8S4NB68_OWEFU</name>
<keyword evidence="4" id="KW-1185">Reference proteome</keyword>
<proteinExistence type="predicted"/>
<gene>
    <name evidence="3" type="ORF">OFUS_LOCUS5046</name>
</gene>
<sequence>MAILTTATLAQIVLLYYTISTQADKHTLTWKESKKYVEAQDNDTSDFSNIPAVQSIVLEDDILNTTGPYLNQYQDDKTHGVKKNDIGSKYDGSYTEKRLYSGTAIVKYEDGAKIEDESDQLVNRGTIGEDEQKRKDDLKQATVQDTFNETKEKDGKESFANSDDEIDASAPGLGLTDANLIATDENTSDEKLNTLNIPQGILKKSGVNNNLIPDKTTHFEVESKFASNKINSCDINRLVDTNGISLNELISDTEIEPEMSNKPNVHKDGTSDLVDEIFDLVSSSQAPGSEKPSSDTKSSFSTRNAYPTVQTDEFNRTVTPTETSDKECNTKHTKGRDIDSTLNSSTFSSTLQNTSIIGHTENTDVSLNSEEISHSTESRKLDFEYNTLLRKTHSGITGTGDVHLTDDFPNTVQSVVKGSDENTGDVKDTLIKTTTTTVLPDCTTKAKVNTPTGDPEIVSVNLDQKPVGDIALDKTDAIKPHEYVREVCTHGDVAVVDQLDTNKNENDPIKCQHPQQRESPTSIAEPSKDDLNTNVAAKESDTKLTSHKLINFTEDSDTIRTQTPDDEINNSETIESNSETATELIIYSSDTETKPVQQRIVSEPNNLAEKYHKYHDDDELCVCERITYDNTEDVADYTPNFVNPDFVDPVEEFSDQLKSLGKESTRIISSISNYFHQPSQSDEPPLDEPVSDNGIDIPRVKSNQDTNYAAYLSSSPGSVDSFVTAKSTDSNFHFDEPNIEEDTSFHEEDGVGISNTFRDCPYLEHRDNSESETSTIEPDDDQSVVQSENSKRTERDSTGDTLFIEFLKDQTSQRDILKPEYKESKTKETNSDKSYDKGRLLSEAVGHWTNLKSQESPHLPRRDNLSRKPDRASKISKSIHDNVNTGSHHSAEELSSENATNVPTSCEQLSESITSVTEVSTTETTSKTSDVNDDNQLDGDTQNDFDPVSLDFDIVDRYFDQYKSPRSNTLETESEISSRQKGLDRIEAELNINDSKDYSDDNLALGNNDLYTGYLANDKTRKSPELSRNTSIHDHLLNGQQFDATDITTLLSYQHGGFNVDNSEKQHDGKSVNTGISEAYQEDYTLLKSNLDNPEVLTLPDKYAENTHLTPTSPKSGIFGNYFTSKKSRTLFVSEEHDNQNSVDTGIAVKETVDTKIEPLDDPNDEPPSYPPPPIPVDIDPSCSIETNINEESPYPEAINSLKEHELLESNITSVYEYTTYEPEVQITEEIISKQRVNTPLDIENHSIPVTQHREPSPPPIPKTPYPDTDTHETSKTDNLEKPATVVLALFDPSNTEEPVHSKVTPPSVSATSHPDSLAPNAKEIISTYTSTDENLENTPGETAPPPIPETPYPDFSEESFTENTEQNEIKPTNIQSPSDLNETYENTYAALDINDVESLEEECVDGSDIEDDHNTSADITIVADDKDLETNEYIQIIPDAETVETVTVSDKDVIKTDKCQDLVINSDPESEEYIEILPDSKIVEEIEISDEQVIKTDTSQDIASNIEPEVEEYIEILPDSEIVEEVEISGEKVSKTDTNQYCGNNSPEDDQIAYINKVEPCCITDEIVVDHRIIQHTDNKLIDAGKLNEPTISTTGNNELVETSSASTKGINVAVDPIIKDDDREPLNDDEKETPPVGVTGYQPSVNEINSFGFESEDSEKPVDIQAENSLDKEIPTSDNELLNYGDKHAIDNKPTNDIIRKATNEVVVVSADEFIDTDSEADYLELIEDVREVVTEERTFSEEPQKIGPYSLEYLNGTLDENQEYEELHITPPVKRKVIKDVVTTKSATSNETIGKQIEFSISPVKTDLIRTEDCSTIEQVLTAKTSRSNSVSDNIGESDTPCKLGEVTALEKSIKPKDSSQNVGIDVTQLNGDINVKGDTRISKIKDSSSIGDDTDIFKISHSNTSPHSAFTIYYPRQENNTTVYSAVPYIAYSNQERRIRAPSTTFSDISIVSVGEIHVETMVYGRGQEEELRGQAEVAMPISVVKQQGPASRKLQQIKNSRISQQHVSRSSPDGTAVLEVERNRSQPLGEESKTQVNSHGVYTIKSGDYKGNNRVKRQLYEVDAGSLRSPDSKRVLGSSDDLRYNSLSPTSVEVRRLTSYDSRDSINSRDSDTLNYSMDSLDSASAYARPLQNKGAPQSIQILPQQPMINKQNNVTHSVPSINISSVTSPVQFTKDLTLSTNSPSRPGEVRINTGPSTYEQSPKRILLHTPVPQSPQPNEYRVSSSQSHHHNPIIDLRSTPASMTENYTVYRKDVTSAPTFNIHSNMAQNPSSMAREQQNVIRIPVDVAPDQTFRQSMGTPGIRASTPIRNTQNLTVPNPGGFTTSEKRTINIPVDVGPQQVNQQSFGITPLPQNTPTLRVGTSTRPRSRSADTILDVTEKRYRSGTPVASSNVSEVIHSAGGPISIKQPIGSQYEYDEYGNYIDVTEKRTLVGSPIASNNIAQITHTQKTPTSTPQHVTSLFTETNRNVIERSPTPLIKTTERKTVHIPVNVGPELTNQVSSSVVLTPNTRDINSNEVHKTLFVDVQGNSSPTINVSGIHKNKVDGDDQSYISKVFIPPDTTESPITPSRIDVNVNKFNQRRENKSIVNISTPVEASNKIHRLQINSPAPKEIHRIEVEIPKDIEEKETIHRLRIEQEKHDPHHHIIIEQPRKEEKKEYIEVREIKEQVPKARNKTVKKVTQIVEKRPPTPQKRTEKREKIVEKVVHIHKPAKVNEEVHRQEVVSTIKKPRVEEHQATIKVAGNSKMEAQGEVISRDPMFFANEEDEEFYEETEVVIPPNDNFNVNRGRILITNHLDTTGPAKTVDIVSDNESLHEYIEENVNMFNDEFKVTRENPVYYSDDETLNETKRKRTSKKTIEKVTNINVQLPHTDTRKREEVLYYDESDYPQKKQTMRIEEEAWQRGGGDRYEDTEEIEEREETRYNVEGLVEHDPGQTRYEYHWKRQAPKEARHYK</sequence>
<feature type="region of interest" description="Disordered" evidence="1">
    <location>
        <begin position="123"/>
        <end position="172"/>
    </location>
</feature>
<feature type="compositionally biased region" description="Basic and acidic residues" evidence="1">
    <location>
        <begin position="2903"/>
        <end position="2915"/>
    </location>
</feature>
<feature type="compositionally biased region" description="Basic and acidic residues" evidence="1">
    <location>
        <begin position="2925"/>
        <end position="2936"/>
    </location>
</feature>
<feature type="compositionally biased region" description="Polar residues" evidence="1">
    <location>
        <begin position="1305"/>
        <end position="1315"/>
    </location>
</feature>
<feature type="compositionally biased region" description="Acidic residues" evidence="1">
    <location>
        <begin position="931"/>
        <end position="943"/>
    </location>
</feature>
<keyword evidence="2" id="KW-0732">Signal</keyword>
<feature type="compositionally biased region" description="Basic and acidic residues" evidence="1">
    <location>
        <begin position="323"/>
        <end position="339"/>
    </location>
</feature>
<feature type="region of interest" description="Disordered" evidence="1">
    <location>
        <begin position="733"/>
        <end position="798"/>
    </location>
</feature>
<feature type="non-terminal residue" evidence="3">
    <location>
        <position position="1"/>
    </location>
</feature>
<feature type="region of interest" description="Disordered" evidence="1">
    <location>
        <begin position="503"/>
        <end position="530"/>
    </location>
</feature>
<evidence type="ECO:0000256" key="1">
    <source>
        <dbReference type="SAM" id="MobiDB-lite"/>
    </source>
</evidence>
<protein>
    <submittedName>
        <fullName evidence="3">Uncharacterized protein</fullName>
    </submittedName>
</protein>
<feature type="compositionally biased region" description="Polar residues" evidence="1">
    <location>
        <begin position="1362"/>
        <end position="1381"/>
    </location>
</feature>
<feature type="region of interest" description="Disordered" evidence="1">
    <location>
        <begin position="2029"/>
        <end position="2054"/>
    </location>
</feature>
<feature type="region of interest" description="Disordered" evidence="1">
    <location>
        <begin position="2072"/>
        <end position="2091"/>
    </location>
</feature>
<feature type="compositionally biased region" description="Polar residues" evidence="1">
    <location>
        <begin position="896"/>
        <end position="909"/>
    </location>
</feature>
<dbReference type="Proteomes" id="UP000749559">
    <property type="component" value="Unassembled WGS sequence"/>
</dbReference>
<feature type="region of interest" description="Disordered" evidence="1">
    <location>
        <begin position="815"/>
        <end position="946"/>
    </location>
</feature>
<evidence type="ECO:0000313" key="3">
    <source>
        <dbReference type="EMBL" id="CAH1778077.1"/>
    </source>
</evidence>
<feature type="compositionally biased region" description="Polar residues" evidence="1">
    <location>
        <begin position="295"/>
        <end position="322"/>
    </location>
</feature>
<feature type="region of interest" description="Disordered" evidence="1">
    <location>
        <begin position="675"/>
        <end position="700"/>
    </location>
</feature>
<evidence type="ECO:0000313" key="4">
    <source>
        <dbReference type="Proteomes" id="UP000749559"/>
    </source>
</evidence>
<feature type="region of interest" description="Disordered" evidence="1">
    <location>
        <begin position="2305"/>
        <end position="2328"/>
    </location>
</feature>
<feature type="compositionally biased region" description="Polar residues" evidence="1">
    <location>
        <begin position="2313"/>
        <end position="2328"/>
    </location>
</feature>
<feature type="compositionally biased region" description="Polar residues" evidence="1">
    <location>
        <begin position="2351"/>
        <end position="2371"/>
    </location>
</feature>
<feature type="chain" id="PRO_5035815625" evidence="2">
    <location>
        <begin position="24"/>
        <end position="2960"/>
    </location>
</feature>
<feature type="region of interest" description="Disordered" evidence="1">
    <location>
        <begin position="2183"/>
        <end position="2240"/>
    </location>
</feature>
<feature type="compositionally biased region" description="Basic and acidic residues" evidence="1">
    <location>
        <begin position="858"/>
        <end position="873"/>
    </location>
</feature>
<feature type="compositionally biased region" description="Pro residues" evidence="1">
    <location>
        <begin position="1343"/>
        <end position="1352"/>
    </location>
</feature>
<feature type="compositionally biased region" description="Basic and acidic residues" evidence="1">
    <location>
        <begin position="815"/>
        <end position="840"/>
    </location>
</feature>
<feature type="compositionally biased region" description="Basic and acidic residues" evidence="1">
    <location>
        <begin position="130"/>
        <end position="139"/>
    </location>
</feature>
<feature type="region of interest" description="Disordered" evidence="1">
    <location>
        <begin position="1249"/>
        <end position="1381"/>
    </location>
</feature>
<feature type="signal peptide" evidence="2">
    <location>
        <begin position="1"/>
        <end position="23"/>
    </location>
</feature>
<feature type="compositionally biased region" description="Polar residues" evidence="1">
    <location>
        <begin position="513"/>
        <end position="524"/>
    </location>
</feature>
<evidence type="ECO:0000256" key="2">
    <source>
        <dbReference type="SAM" id="SignalP"/>
    </source>
</evidence>
<organism evidence="3 4">
    <name type="scientific">Owenia fusiformis</name>
    <name type="common">Polychaete worm</name>
    <dbReference type="NCBI Taxonomy" id="6347"/>
    <lineage>
        <taxon>Eukaryota</taxon>
        <taxon>Metazoa</taxon>
        <taxon>Spiralia</taxon>
        <taxon>Lophotrochozoa</taxon>
        <taxon>Annelida</taxon>
        <taxon>Polychaeta</taxon>
        <taxon>Sedentaria</taxon>
        <taxon>Canalipalpata</taxon>
        <taxon>Sabellida</taxon>
        <taxon>Oweniida</taxon>
        <taxon>Oweniidae</taxon>
        <taxon>Owenia</taxon>
    </lineage>
</organism>